<dbReference type="InterPro" id="IPR050312">
    <property type="entry name" value="IolE/XylAMocC-like"/>
</dbReference>
<dbReference type="PANTHER" id="PTHR12110:SF21">
    <property type="entry name" value="XYLOSE ISOMERASE-LIKE TIM BARREL DOMAIN-CONTAINING PROTEIN"/>
    <property type="match status" value="1"/>
</dbReference>
<dbReference type="PANTHER" id="PTHR12110">
    <property type="entry name" value="HYDROXYPYRUVATE ISOMERASE"/>
    <property type="match status" value="1"/>
</dbReference>
<reference evidence="2 3" key="1">
    <citation type="submission" date="2020-10" db="EMBL/GenBank/DDBJ databases">
        <title>Bacillus sp. HD4P25, an endophyte from a halophyte.</title>
        <authorList>
            <person name="Sun J.-Q."/>
        </authorList>
    </citation>
    <scope>NUCLEOTIDE SEQUENCE [LARGE SCALE GENOMIC DNA]</scope>
    <source>
        <strain evidence="2 3">YIM 93174</strain>
    </source>
</reference>
<dbReference type="RefSeq" id="WP_193537445.1">
    <property type="nucleotide sequence ID" value="NZ_JADCLJ010000021.1"/>
</dbReference>
<evidence type="ECO:0000313" key="3">
    <source>
        <dbReference type="Proteomes" id="UP001516662"/>
    </source>
</evidence>
<protein>
    <submittedName>
        <fullName evidence="2">Sugar phosphate isomerase/epimerase</fullName>
    </submittedName>
</protein>
<dbReference type="Proteomes" id="UP001516662">
    <property type="component" value="Unassembled WGS sequence"/>
</dbReference>
<gene>
    <name evidence="2" type="ORF">IMZ08_13725</name>
</gene>
<name>A0ABR9QKW1_9BACI</name>
<accession>A0ABR9QKW1</accession>
<dbReference type="Gene3D" id="3.20.20.150">
    <property type="entry name" value="Divalent-metal-dependent TIM barrel enzymes"/>
    <property type="match status" value="1"/>
</dbReference>
<evidence type="ECO:0000313" key="2">
    <source>
        <dbReference type="EMBL" id="MBE4909122.1"/>
    </source>
</evidence>
<comment type="caution">
    <text evidence="2">The sequence shown here is derived from an EMBL/GenBank/DDBJ whole genome shotgun (WGS) entry which is preliminary data.</text>
</comment>
<dbReference type="SUPFAM" id="SSF51658">
    <property type="entry name" value="Xylose isomerase-like"/>
    <property type="match status" value="1"/>
</dbReference>
<dbReference type="GO" id="GO:0016853">
    <property type="term" value="F:isomerase activity"/>
    <property type="evidence" value="ECO:0007669"/>
    <property type="project" value="UniProtKB-KW"/>
</dbReference>
<dbReference type="InterPro" id="IPR036237">
    <property type="entry name" value="Xyl_isomerase-like_sf"/>
</dbReference>
<keyword evidence="3" id="KW-1185">Reference proteome</keyword>
<sequence>MKLGVFTVLFSQKNFIEMLDYVKAAGLDAVEIGTGGYPGDAHCKLDELLENEGARKEYLEQVTSRGLTISAFSCHGNPISPDKAFAEESNQVLLKTIELASLLNVPVVNCFSGTAGDHEGAKYPNWPVAPWPNEFGDILKWQWEEKLIPYWKEVGQYAKDHNVKIGLELHGGFLVHTPYTMLKLREETCDAIGANLDPSHLWWQGIDPVAAIKILGKAGAIHHFHAKDTYIDQDNVNMYGLTDMQPYGNVQTRAWSFRSVGCGHSLQEWSDMMSALRTFGYDYVVSIEHEDPIMSIEEGFMRAVNNLKSIIIKDQPTDMWWA</sequence>
<feature type="domain" description="Xylose isomerase-like TIM barrel" evidence="1">
    <location>
        <begin position="19"/>
        <end position="303"/>
    </location>
</feature>
<dbReference type="InterPro" id="IPR013022">
    <property type="entry name" value="Xyl_isomerase-like_TIM-brl"/>
</dbReference>
<evidence type="ECO:0000259" key="1">
    <source>
        <dbReference type="Pfam" id="PF01261"/>
    </source>
</evidence>
<organism evidence="2 3">
    <name type="scientific">Litchfieldia luteola</name>
    <dbReference type="NCBI Taxonomy" id="682179"/>
    <lineage>
        <taxon>Bacteria</taxon>
        <taxon>Bacillati</taxon>
        <taxon>Bacillota</taxon>
        <taxon>Bacilli</taxon>
        <taxon>Bacillales</taxon>
        <taxon>Bacillaceae</taxon>
        <taxon>Litchfieldia</taxon>
    </lineage>
</organism>
<dbReference type="EMBL" id="JADCLJ010000021">
    <property type="protein sequence ID" value="MBE4909122.1"/>
    <property type="molecule type" value="Genomic_DNA"/>
</dbReference>
<dbReference type="Pfam" id="PF01261">
    <property type="entry name" value="AP_endonuc_2"/>
    <property type="match status" value="1"/>
</dbReference>
<proteinExistence type="predicted"/>
<keyword evidence="2" id="KW-0413">Isomerase</keyword>